<dbReference type="FunFam" id="1.20.140.10:FF:000004">
    <property type="entry name" value="Acyl-CoA dehydrogenase FadE25"/>
    <property type="match status" value="1"/>
</dbReference>
<keyword evidence="4 6" id="KW-0274">FAD</keyword>
<dbReference type="EMBL" id="CP029254">
    <property type="protein sequence ID" value="AWK09401.1"/>
    <property type="molecule type" value="Genomic_DNA"/>
</dbReference>
<dbReference type="PROSITE" id="PS00073">
    <property type="entry name" value="ACYL_COA_DH_2"/>
    <property type="match status" value="1"/>
</dbReference>
<feature type="domain" description="Acyl-CoA dehydrogenase/oxidase N-terminal" evidence="9">
    <location>
        <begin position="15"/>
        <end position="125"/>
    </location>
</feature>
<dbReference type="PROSITE" id="PS00072">
    <property type="entry name" value="ACYL_COA_DH_1"/>
    <property type="match status" value="1"/>
</dbReference>
<dbReference type="EMBL" id="BGZL01000015">
    <property type="protein sequence ID" value="GBQ03057.1"/>
    <property type="molecule type" value="Genomic_DNA"/>
</dbReference>
<dbReference type="KEGG" id="sspo:DDQ41_11220"/>
<dbReference type="PIRSF" id="PIRSF016578">
    <property type="entry name" value="HsaA"/>
    <property type="match status" value="1"/>
</dbReference>
<feature type="domain" description="Acyl-CoA oxidase/dehydrogenase middle" evidence="8">
    <location>
        <begin position="130"/>
        <end position="224"/>
    </location>
</feature>
<dbReference type="PANTHER" id="PTHR43884:SF12">
    <property type="entry name" value="ISOVALERYL-COA DEHYDROGENASE, MITOCHONDRIAL-RELATED"/>
    <property type="match status" value="1"/>
</dbReference>
<dbReference type="Proteomes" id="UP000245051">
    <property type="component" value="Chromosome"/>
</dbReference>
<dbReference type="Gene3D" id="1.10.540.10">
    <property type="entry name" value="Acyl-CoA dehydrogenase/oxidase, N-terminal domain"/>
    <property type="match status" value="1"/>
</dbReference>
<keyword evidence="3 6" id="KW-0285">Flavoprotein</keyword>
<dbReference type="PANTHER" id="PTHR43884">
    <property type="entry name" value="ACYL-COA DEHYDROGENASE"/>
    <property type="match status" value="1"/>
</dbReference>
<dbReference type="InterPro" id="IPR013786">
    <property type="entry name" value="AcylCoA_DH/ox_N"/>
</dbReference>
<keyword evidence="5 6" id="KW-0560">Oxidoreductase</keyword>
<proteinExistence type="inferred from homology"/>
<dbReference type="InterPro" id="IPR037069">
    <property type="entry name" value="AcylCoA_DH/ox_N_sf"/>
</dbReference>
<dbReference type="Pfam" id="PF02770">
    <property type="entry name" value="Acyl-CoA_dh_M"/>
    <property type="match status" value="1"/>
</dbReference>
<dbReference type="Gene3D" id="1.20.140.10">
    <property type="entry name" value="Butyryl-CoA Dehydrogenase, subunit A, domain 3"/>
    <property type="match status" value="1"/>
</dbReference>
<evidence type="ECO:0000256" key="6">
    <source>
        <dbReference type="RuleBase" id="RU362125"/>
    </source>
</evidence>
<dbReference type="InterPro" id="IPR036250">
    <property type="entry name" value="AcylCo_DH-like_C"/>
</dbReference>
<name>A0A2S1YZ61_9ACTN</name>
<evidence type="ECO:0000259" key="8">
    <source>
        <dbReference type="Pfam" id="PF02770"/>
    </source>
</evidence>
<dbReference type="Gene3D" id="2.40.110.10">
    <property type="entry name" value="Butyryl-CoA Dehydrogenase, subunit A, domain 2"/>
    <property type="match status" value="1"/>
</dbReference>
<reference evidence="10 12" key="1">
    <citation type="submission" date="2018-05" db="EMBL/GenBank/DDBJ databases">
        <title>Complete genome sequence of the Type Strain of Streptomyces spongiicola HNM0071, the producer of staurosporine.</title>
        <authorList>
            <person name="Zhou S."/>
            <person name="Huang X."/>
        </authorList>
    </citation>
    <scope>NUCLEOTIDE SEQUENCE [LARGE SCALE GENOMIC DNA]</scope>
    <source>
        <strain evidence="10 12">HNM0071</strain>
    </source>
</reference>
<evidence type="ECO:0000256" key="2">
    <source>
        <dbReference type="ARBA" id="ARBA00009347"/>
    </source>
</evidence>
<dbReference type="AlphaFoldDB" id="A0A2S1YZ61"/>
<evidence type="ECO:0000256" key="5">
    <source>
        <dbReference type="ARBA" id="ARBA00023002"/>
    </source>
</evidence>
<comment type="similarity">
    <text evidence="2 6">Belongs to the acyl-CoA dehydrogenase family.</text>
</comment>
<protein>
    <submittedName>
        <fullName evidence="11">Acyl-CoA dehydrogenase</fullName>
    </submittedName>
</protein>
<dbReference type="InterPro" id="IPR006089">
    <property type="entry name" value="Acyl-CoA_DH_CS"/>
</dbReference>
<dbReference type="Proteomes" id="UP000265354">
    <property type="component" value="Unassembled WGS sequence"/>
</dbReference>
<evidence type="ECO:0000256" key="1">
    <source>
        <dbReference type="ARBA" id="ARBA00001974"/>
    </source>
</evidence>
<evidence type="ECO:0000313" key="13">
    <source>
        <dbReference type="Proteomes" id="UP000265354"/>
    </source>
</evidence>
<evidence type="ECO:0000313" key="12">
    <source>
        <dbReference type="Proteomes" id="UP000245051"/>
    </source>
</evidence>
<comment type="cofactor">
    <cofactor evidence="1 6">
        <name>FAD</name>
        <dbReference type="ChEBI" id="CHEBI:57692"/>
    </cofactor>
</comment>
<dbReference type="SUPFAM" id="SSF47203">
    <property type="entry name" value="Acyl-CoA dehydrogenase C-terminal domain-like"/>
    <property type="match status" value="1"/>
</dbReference>
<evidence type="ECO:0000259" key="9">
    <source>
        <dbReference type="Pfam" id="PF02771"/>
    </source>
</evidence>
<evidence type="ECO:0000256" key="4">
    <source>
        <dbReference type="ARBA" id="ARBA00022827"/>
    </source>
</evidence>
<dbReference type="InterPro" id="IPR009075">
    <property type="entry name" value="AcylCo_DH/oxidase_C"/>
</dbReference>
<keyword evidence="12" id="KW-1185">Reference proteome</keyword>
<dbReference type="InterPro" id="IPR046373">
    <property type="entry name" value="Acyl-CoA_Oxase/DH_mid-dom_sf"/>
</dbReference>
<dbReference type="Pfam" id="PF02771">
    <property type="entry name" value="Acyl-CoA_dh_N"/>
    <property type="match status" value="1"/>
</dbReference>
<gene>
    <name evidence="10" type="ORF">DDQ41_11220</name>
    <name evidence="11" type="ORF">SSP531S_45230</name>
</gene>
<accession>A0A2S1YZ61</accession>
<dbReference type="InterPro" id="IPR009100">
    <property type="entry name" value="AcylCoA_DH/oxidase_NM_dom_sf"/>
</dbReference>
<dbReference type="SUPFAM" id="SSF56645">
    <property type="entry name" value="Acyl-CoA dehydrogenase NM domain-like"/>
    <property type="match status" value="1"/>
</dbReference>
<evidence type="ECO:0000256" key="3">
    <source>
        <dbReference type="ARBA" id="ARBA00022630"/>
    </source>
</evidence>
<dbReference type="FunFam" id="2.40.110.10:FF:000009">
    <property type="entry name" value="Acyl-CoA dehydrogenase"/>
    <property type="match status" value="1"/>
</dbReference>
<dbReference type="GO" id="GO:0050660">
    <property type="term" value="F:flavin adenine dinucleotide binding"/>
    <property type="evidence" value="ECO:0007669"/>
    <property type="project" value="InterPro"/>
</dbReference>
<dbReference type="RefSeq" id="WP_109294374.1">
    <property type="nucleotide sequence ID" value="NZ_BGZL01000015.1"/>
</dbReference>
<dbReference type="Pfam" id="PF00441">
    <property type="entry name" value="Acyl-CoA_dh_1"/>
    <property type="match status" value="1"/>
</dbReference>
<evidence type="ECO:0000259" key="7">
    <source>
        <dbReference type="Pfam" id="PF00441"/>
    </source>
</evidence>
<dbReference type="InterPro" id="IPR006091">
    <property type="entry name" value="Acyl-CoA_Oxase/DH_mid-dom"/>
</dbReference>
<dbReference type="GO" id="GO:0003995">
    <property type="term" value="F:acyl-CoA dehydrogenase activity"/>
    <property type="evidence" value="ECO:0007669"/>
    <property type="project" value="InterPro"/>
</dbReference>
<sequence>MPDRAPQPVDRTLPTEEAGDLIALVREIVQREIAPRAAEEEEAGRFPRELFSLLSESGLLGLPYDSEYGGGDQPYEVYLQVLEELAGARLTVGLGVSVHSLACHALAGYGTKEQRAEHLAGMLGGGLLGAYCLSEPSSGSDAASLRTRAERDGADWVITGTKAWITHGGIADFYTVLARTGGEGARGISAFLVPGDAEGLSAAAPEKKMGMKGSPTAQLHFDGVRVPDARRVGDEGQGFAIALSALDSGRLGIAACAIGVAQAALDESLSYATGRRQFGRPIADFQGLRFMLADMATKVEAGRALYLAAARLRDRGLPFSKEAAMAKLFCTDTAMQVATDAVQVLGGYGYTADFPVERLMREAKVLQIVEGTNQIQRMVIARHLAGPESR</sequence>
<evidence type="ECO:0000313" key="10">
    <source>
        <dbReference type="EMBL" id="AWK09401.1"/>
    </source>
</evidence>
<reference evidence="11 13" key="2">
    <citation type="submission" date="2018-07" db="EMBL/GenBank/DDBJ databases">
        <title>Whole Genome Shotgun Sequence of Streptomyces spongiicola strain 531S.</title>
        <authorList>
            <person name="Dohra H."/>
            <person name="Kodani S."/>
        </authorList>
    </citation>
    <scope>NUCLEOTIDE SEQUENCE [LARGE SCALE GENOMIC DNA]</scope>
    <source>
        <strain evidence="11 13">531S</strain>
    </source>
</reference>
<dbReference type="OrthoDB" id="8876745at2"/>
<evidence type="ECO:0000313" key="11">
    <source>
        <dbReference type="EMBL" id="GBQ03057.1"/>
    </source>
</evidence>
<feature type="domain" description="Acyl-CoA dehydrogenase/oxidase C-terminal" evidence="7">
    <location>
        <begin position="236"/>
        <end position="384"/>
    </location>
</feature>
<organism evidence="11 13">
    <name type="scientific">Streptomyces spongiicola</name>
    <dbReference type="NCBI Taxonomy" id="1690221"/>
    <lineage>
        <taxon>Bacteria</taxon>
        <taxon>Bacillati</taxon>
        <taxon>Actinomycetota</taxon>
        <taxon>Actinomycetes</taxon>
        <taxon>Kitasatosporales</taxon>
        <taxon>Streptomycetaceae</taxon>
        <taxon>Streptomyces</taxon>
    </lineage>
</organism>